<evidence type="ECO:0000313" key="4">
    <source>
        <dbReference type="Proteomes" id="UP000239735"/>
    </source>
</evidence>
<reference evidence="4" key="1">
    <citation type="submission" date="2018-02" db="EMBL/GenBank/DDBJ databases">
        <authorList>
            <person name="Hausmann B."/>
        </authorList>
    </citation>
    <scope>NUCLEOTIDE SEQUENCE [LARGE SCALE GENOMIC DNA]</scope>
    <source>
        <strain evidence="4">Peat soil MAG SbA5</strain>
    </source>
</reference>
<feature type="signal peptide" evidence="2">
    <location>
        <begin position="1"/>
        <end position="19"/>
    </location>
</feature>
<feature type="chain" id="PRO_5014822005" evidence="2">
    <location>
        <begin position="20"/>
        <end position="383"/>
    </location>
</feature>
<evidence type="ECO:0000313" key="3">
    <source>
        <dbReference type="EMBL" id="SPE24180.1"/>
    </source>
</evidence>
<feature type="region of interest" description="Disordered" evidence="1">
    <location>
        <begin position="360"/>
        <end position="383"/>
    </location>
</feature>
<name>A0A2N9LLQ6_9BACT</name>
<dbReference type="Proteomes" id="UP000239735">
    <property type="component" value="Unassembled WGS sequence"/>
</dbReference>
<gene>
    <name evidence="3" type="ORF">SBA5_430059</name>
</gene>
<dbReference type="EMBL" id="OKRB01000101">
    <property type="protein sequence ID" value="SPE24180.1"/>
    <property type="molecule type" value="Genomic_DNA"/>
</dbReference>
<organism evidence="3 4">
    <name type="scientific">Candidatus Sulfuritelmatomonas gaucii</name>
    <dbReference type="NCBI Taxonomy" id="2043161"/>
    <lineage>
        <taxon>Bacteria</taxon>
        <taxon>Pseudomonadati</taxon>
        <taxon>Acidobacteriota</taxon>
        <taxon>Terriglobia</taxon>
        <taxon>Terriglobales</taxon>
        <taxon>Acidobacteriaceae</taxon>
        <taxon>Candidatus Sulfuritelmatomonas</taxon>
    </lineage>
</organism>
<dbReference type="AlphaFoldDB" id="A0A2N9LLQ6"/>
<sequence length="383" mass="41507">MRKLAILLLLAGTASPAFAANPVTVDMVDQLLIYAHGKSDAKVAEELFDLELTERVSSARLQRWEAELPGPKSRQAMVALADASVFLRLPPDEIPGSPALGRDAQDSLLTLSRTYIEDTIPKLPNFFATRNTTLFSDEPLTINTITMSNSPYKQMHLVGTSSDKAYFREGKEVIISNTDKHASPSPKGLYTQGVFGEAIELVLSDILPSGPVWSHWEGGPDNPLAVFRYTVPREKSHYTVNVNDDPRSNPPSVAYHGEIAIDPADGTIRRLTAVAELNANSPMSKADVMVQYGPVEIGGASYICPIRSVSFGVVRTFNSAPSFQSRYGPATTMPGPSVTKVNDVQFTEYHRFRAETRILTGDAATPDAPPPASGSALNPPPNQ</sequence>
<feature type="compositionally biased region" description="Pro residues" evidence="1">
    <location>
        <begin position="367"/>
        <end position="383"/>
    </location>
</feature>
<accession>A0A2N9LLQ6</accession>
<dbReference type="OrthoDB" id="119234at2"/>
<proteinExistence type="predicted"/>
<protein>
    <submittedName>
        <fullName evidence="3">Uncharacterized protein</fullName>
    </submittedName>
</protein>
<evidence type="ECO:0000256" key="1">
    <source>
        <dbReference type="SAM" id="MobiDB-lite"/>
    </source>
</evidence>
<keyword evidence="2" id="KW-0732">Signal</keyword>
<evidence type="ECO:0000256" key="2">
    <source>
        <dbReference type="SAM" id="SignalP"/>
    </source>
</evidence>